<dbReference type="PANTHER" id="PTHR33098:SF112">
    <property type="entry name" value="COTTON FIBER PROTEIN"/>
    <property type="match status" value="1"/>
</dbReference>
<dbReference type="InterPro" id="IPR008480">
    <property type="entry name" value="DUF761_pln"/>
</dbReference>
<protein>
    <submittedName>
        <fullName evidence="1">DUF761 domain protein</fullName>
    </submittedName>
</protein>
<dbReference type="Proteomes" id="UP000634136">
    <property type="component" value="Unassembled WGS sequence"/>
</dbReference>
<reference evidence="1" key="1">
    <citation type="submission" date="2020-09" db="EMBL/GenBank/DDBJ databases">
        <title>Genome-Enabled Discovery of Anthraquinone Biosynthesis in Senna tora.</title>
        <authorList>
            <person name="Kang S.-H."/>
            <person name="Pandey R.P."/>
            <person name="Lee C.-M."/>
            <person name="Sim J.-S."/>
            <person name="Jeong J.-T."/>
            <person name="Choi B.-S."/>
            <person name="Jung M."/>
            <person name="Ginzburg D."/>
            <person name="Zhao K."/>
            <person name="Won S.Y."/>
            <person name="Oh T.-J."/>
            <person name="Yu Y."/>
            <person name="Kim N.-H."/>
            <person name="Lee O.R."/>
            <person name="Lee T.-H."/>
            <person name="Bashyal P."/>
            <person name="Kim T.-S."/>
            <person name="Lee W.-H."/>
            <person name="Kawkins C."/>
            <person name="Kim C.-K."/>
            <person name="Kim J.S."/>
            <person name="Ahn B.O."/>
            <person name="Rhee S.Y."/>
            <person name="Sohng J.K."/>
        </authorList>
    </citation>
    <scope>NUCLEOTIDE SEQUENCE</scope>
    <source>
        <tissue evidence="1">Leaf</tissue>
    </source>
</reference>
<sequence>MRDDELGLGIGCLLGDLGGSVEGVGGGDGGAEVGGGEEGEDELGAVLEEEHDDVALADAEGVEAGGDAAGGEVDLGVGEGVAGGGIDEAGTVVELGDVFEAVGVEWEVGWDNNPGSGRAGIEEVIRGKFGVKGFSRFIGMASIIFAELVAVRFGLELARHMGLYSQSVISSLMEKQSVLRRLRRAVHRVRFLLSSVVLGRAWQMASVLRRASGLSRRQLSFNDIGSPSRGLMICTAERQDSIGGISEDSGCSPRGVVRTWSSVSQEEDDINERAEMFINNFRRQLRIERQISLQLRYGKTTSSDRISP</sequence>
<evidence type="ECO:0000313" key="2">
    <source>
        <dbReference type="Proteomes" id="UP000634136"/>
    </source>
</evidence>
<gene>
    <name evidence="1" type="ORF">G2W53_006533</name>
</gene>
<accession>A0A835CE30</accession>
<dbReference type="EMBL" id="JAAIUW010000003">
    <property type="protein sequence ID" value="KAF7838051.1"/>
    <property type="molecule type" value="Genomic_DNA"/>
</dbReference>
<keyword evidence="2" id="KW-1185">Reference proteome</keyword>
<dbReference type="OrthoDB" id="1682876at2759"/>
<evidence type="ECO:0000313" key="1">
    <source>
        <dbReference type="EMBL" id="KAF7838051.1"/>
    </source>
</evidence>
<dbReference type="AlphaFoldDB" id="A0A835CE30"/>
<name>A0A835CE30_9FABA</name>
<organism evidence="1 2">
    <name type="scientific">Senna tora</name>
    <dbReference type="NCBI Taxonomy" id="362788"/>
    <lineage>
        <taxon>Eukaryota</taxon>
        <taxon>Viridiplantae</taxon>
        <taxon>Streptophyta</taxon>
        <taxon>Embryophyta</taxon>
        <taxon>Tracheophyta</taxon>
        <taxon>Spermatophyta</taxon>
        <taxon>Magnoliopsida</taxon>
        <taxon>eudicotyledons</taxon>
        <taxon>Gunneridae</taxon>
        <taxon>Pentapetalae</taxon>
        <taxon>rosids</taxon>
        <taxon>fabids</taxon>
        <taxon>Fabales</taxon>
        <taxon>Fabaceae</taxon>
        <taxon>Caesalpinioideae</taxon>
        <taxon>Cassia clade</taxon>
        <taxon>Senna</taxon>
    </lineage>
</organism>
<comment type="caution">
    <text evidence="1">The sequence shown here is derived from an EMBL/GenBank/DDBJ whole genome shotgun (WGS) entry which is preliminary data.</text>
</comment>
<proteinExistence type="predicted"/>
<dbReference type="PANTHER" id="PTHR33098">
    <property type="entry name" value="COTTON FIBER (DUF761)"/>
    <property type="match status" value="1"/>
</dbReference>
<dbReference type="Pfam" id="PF05553">
    <property type="entry name" value="DUF761"/>
    <property type="match status" value="1"/>
</dbReference>